<dbReference type="InterPro" id="IPR021337">
    <property type="entry name" value="DUF2951"/>
</dbReference>
<keyword evidence="2" id="KW-0472">Membrane</keyword>
<dbReference type="Pfam" id="PF11166">
    <property type="entry name" value="DUF2951"/>
    <property type="match status" value="1"/>
</dbReference>
<dbReference type="EMBL" id="QXVO01000024">
    <property type="protein sequence ID" value="RIO45059.1"/>
    <property type="molecule type" value="Genomic_DNA"/>
</dbReference>
<reference evidence="3 4" key="1">
    <citation type="journal article" date="2016" name="Front. Microbiol.">
        <title>Comprehensive Phylogenetic Analysis of Bovine Non-aureus Staphylococci Species Based on Whole-Genome Sequencing.</title>
        <authorList>
            <person name="Naushad S."/>
            <person name="Barkema H.W."/>
            <person name="Luby C."/>
            <person name="Condas L.A."/>
            <person name="Nobrega D.B."/>
            <person name="Carson D.A."/>
            <person name="De Buck J."/>
        </authorList>
    </citation>
    <scope>NUCLEOTIDE SEQUENCE [LARGE SCALE GENOMIC DNA]</scope>
    <source>
        <strain evidence="3 4">SNUC 5959</strain>
    </source>
</reference>
<evidence type="ECO:0000256" key="1">
    <source>
        <dbReference type="SAM" id="Coils"/>
    </source>
</evidence>
<evidence type="ECO:0000313" key="3">
    <source>
        <dbReference type="EMBL" id="RIO45059.1"/>
    </source>
</evidence>
<proteinExistence type="predicted"/>
<dbReference type="RefSeq" id="WP_105995217.1">
    <property type="nucleotide sequence ID" value="NZ_JALGNX010000001.1"/>
</dbReference>
<comment type="caution">
    <text evidence="3">The sequence shown here is derived from an EMBL/GenBank/DDBJ whole genome shotgun (WGS) entry which is preliminary data.</text>
</comment>
<keyword evidence="2" id="KW-0812">Transmembrane</keyword>
<accession>A0A2T4RI53</accession>
<name>A0A2T4RI53_STAHY</name>
<gene>
    <name evidence="3" type="ORF">BUZ57_08380</name>
</gene>
<keyword evidence="1" id="KW-0175">Coiled coil</keyword>
<evidence type="ECO:0000256" key="2">
    <source>
        <dbReference type="SAM" id="Phobius"/>
    </source>
</evidence>
<sequence length="99" mass="12046">MFGFIKRREHEWRIMRLEENDKDMFKKLDNIEHSLRTQEKVYDKLDRTFEELKQDRLKEEQNKKENAKNIKDLKMWMLGVIGTIASTIIIAILRTFFGI</sequence>
<dbReference type="AlphaFoldDB" id="A0A2T4RI53"/>
<dbReference type="Proteomes" id="UP000285625">
    <property type="component" value="Unassembled WGS sequence"/>
</dbReference>
<evidence type="ECO:0000313" key="4">
    <source>
        <dbReference type="Proteomes" id="UP000285625"/>
    </source>
</evidence>
<feature type="coiled-coil region" evidence="1">
    <location>
        <begin position="28"/>
        <end position="70"/>
    </location>
</feature>
<protein>
    <submittedName>
        <fullName evidence="3">DUF2951 family protein</fullName>
    </submittedName>
</protein>
<organism evidence="3 4">
    <name type="scientific">Staphylococcus hyicus</name>
    <dbReference type="NCBI Taxonomy" id="1284"/>
    <lineage>
        <taxon>Bacteria</taxon>
        <taxon>Bacillati</taxon>
        <taxon>Bacillota</taxon>
        <taxon>Bacilli</taxon>
        <taxon>Bacillales</taxon>
        <taxon>Staphylococcaceae</taxon>
        <taxon>Staphylococcus</taxon>
    </lineage>
</organism>
<feature type="transmembrane region" description="Helical" evidence="2">
    <location>
        <begin position="76"/>
        <end position="97"/>
    </location>
</feature>
<keyword evidence="2" id="KW-1133">Transmembrane helix</keyword>